<reference evidence="3 4" key="1">
    <citation type="submission" date="2018-06" db="EMBL/GenBank/DDBJ databases">
        <title>Flavobacterium tibetense sp. nov., isolated from a wetland YonghuCo on Tibetan Plateau.</title>
        <authorList>
            <person name="Xing P."/>
            <person name="Phurbu D."/>
            <person name="Lu H."/>
        </authorList>
    </citation>
    <scope>NUCLEOTIDE SEQUENCE [LARGE SCALE GENOMIC DNA]</scope>
    <source>
        <strain evidence="3 4">YH5</strain>
    </source>
</reference>
<comment type="caution">
    <text evidence="3">The sequence shown here is derived from an EMBL/GenBank/DDBJ whole genome shotgun (WGS) entry which is preliminary data.</text>
</comment>
<keyword evidence="1" id="KW-0732">Signal</keyword>
<evidence type="ECO:0000313" key="4">
    <source>
        <dbReference type="Proteomes" id="UP000253319"/>
    </source>
</evidence>
<accession>A0A365P2S0</accession>
<dbReference type="EMBL" id="QLST01000005">
    <property type="protein sequence ID" value="RBA28823.1"/>
    <property type="molecule type" value="Genomic_DNA"/>
</dbReference>
<protein>
    <recommendedName>
        <fullName evidence="2">Lipocalin-like domain-containing protein</fullName>
    </recommendedName>
</protein>
<proteinExistence type="predicted"/>
<dbReference type="Pfam" id="PF13648">
    <property type="entry name" value="Lipocalin_4"/>
    <property type="match status" value="1"/>
</dbReference>
<name>A0A365P2S0_9FLAO</name>
<evidence type="ECO:0000256" key="1">
    <source>
        <dbReference type="SAM" id="SignalP"/>
    </source>
</evidence>
<dbReference type="Proteomes" id="UP000253319">
    <property type="component" value="Unassembled WGS sequence"/>
</dbReference>
<dbReference type="OrthoDB" id="1143855at2"/>
<feature type="domain" description="Lipocalin-like" evidence="2">
    <location>
        <begin position="28"/>
        <end position="119"/>
    </location>
</feature>
<dbReference type="AlphaFoldDB" id="A0A365P2S0"/>
<evidence type="ECO:0000259" key="2">
    <source>
        <dbReference type="Pfam" id="PF13648"/>
    </source>
</evidence>
<organism evidence="3 4">
    <name type="scientific">Flavobacterium tibetense</name>
    <dbReference type="NCBI Taxonomy" id="2233533"/>
    <lineage>
        <taxon>Bacteria</taxon>
        <taxon>Pseudomonadati</taxon>
        <taxon>Bacteroidota</taxon>
        <taxon>Flavobacteriia</taxon>
        <taxon>Flavobacteriales</taxon>
        <taxon>Flavobacteriaceae</taxon>
        <taxon>Flavobacterium</taxon>
    </lineage>
</organism>
<gene>
    <name evidence="3" type="ORF">DPN68_05385</name>
</gene>
<feature type="chain" id="PRO_5017058749" description="Lipocalin-like domain-containing protein" evidence="1">
    <location>
        <begin position="22"/>
        <end position="136"/>
    </location>
</feature>
<sequence length="136" mass="15783">MRNSILIFTLLLFTACSKSIAETDLVHINGYWEIEKVVLPNGETKDYKINENLDYFFIENQSGFRKKVLPQLDGTYLTNDVEETVKVSFENGDCLLNYKTDFASWQEEVVDLTAEKLVLKSLSNNLVYHYKKIKTE</sequence>
<keyword evidence="4" id="KW-1185">Reference proteome</keyword>
<dbReference type="PROSITE" id="PS51257">
    <property type="entry name" value="PROKAR_LIPOPROTEIN"/>
    <property type="match status" value="1"/>
</dbReference>
<dbReference type="RefSeq" id="WP_113988624.1">
    <property type="nucleotide sequence ID" value="NZ_QLST01000005.1"/>
</dbReference>
<dbReference type="InterPro" id="IPR024311">
    <property type="entry name" value="Lipocalin-like"/>
</dbReference>
<feature type="signal peptide" evidence="1">
    <location>
        <begin position="1"/>
        <end position="21"/>
    </location>
</feature>
<evidence type="ECO:0000313" key="3">
    <source>
        <dbReference type="EMBL" id="RBA28823.1"/>
    </source>
</evidence>